<dbReference type="Proteomes" id="UP001154078">
    <property type="component" value="Chromosome 1"/>
</dbReference>
<evidence type="ECO:0000313" key="5">
    <source>
        <dbReference type="Proteomes" id="UP001154078"/>
    </source>
</evidence>
<dbReference type="Gene3D" id="3.30.710.10">
    <property type="entry name" value="Potassium Channel Kv1.1, Chain A"/>
    <property type="match status" value="1"/>
</dbReference>
<dbReference type="PANTHER" id="PTHR14499">
    <property type="entry name" value="POTASSIUM CHANNEL TETRAMERIZATION DOMAIN-CONTAINING"/>
    <property type="match status" value="1"/>
</dbReference>
<feature type="compositionally biased region" description="Low complexity" evidence="1">
    <location>
        <begin position="415"/>
        <end position="424"/>
    </location>
</feature>
<feature type="domain" description="Potassium channel tetramerisation-type BTB" evidence="2">
    <location>
        <begin position="432"/>
        <end position="500"/>
    </location>
</feature>
<name>A0A9P0APW9_BRAAE</name>
<dbReference type="InterPro" id="IPR003131">
    <property type="entry name" value="T1-type_BTB"/>
</dbReference>
<evidence type="ECO:0000256" key="1">
    <source>
        <dbReference type="SAM" id="MobiDB-lite"/>
    </source>
</evidence>
<accession>A0A9P0APW9</accession>
<feature type="domain" description="BTB/POZ" evidence="3">
    <location>
        <begin position="549"/>
        <end position="647"/>
    </location>
</feature>
<feature type="region of interest" description="Disordered" evidence="1">
    <location>
        <begin position="177"/>
        <end position="204"/>
    </location>
</feature>
<dbReference type="Pfam" id="PF20871">
    <property type="entry name" value="KCTD1-15_CTD"/>
    <property type="match status" value="1"/>
</dbReference>
<dbReference type="InterPro" id="IPR048595">
    <property type="entry name" value="KCTD1-15-like_C"/>
</dbReference>
<protein>
    <submittedName>
        <fullName evidence="4">Uncharacterized protein</fullName>
    </submittedName>
</protein>
<dbReference type="GO" id="GO:0051260">
    <property type="term" value="P:protein homooligomerization"/>
    <property type="evidence" value="ECO:0007669"/>
    <property type="project" value="InterPro"/>
</dbReference>
<evidence type="ECO:0000259" key="3">
    <source>
        <dbReference type="Pfam" id="PF20871"/>
    </source>
</evidence>
<sequence length="652" mass="73426">MNDQLMARKRIIQLESQNNKFRNLLQSAVELIDKEKTSSMNVNTDAPIIQRTIEDLEKEKSHVENELHTVVEVSGQPPEVLERLNTLERDNLDLRSQLSETLLNCKRLIAGVYRLNEANSDLIKIIGDLEREKQKLMSELNNLHQLTDNEPDKQFSQESLKLHLKILELDEQKAKLQKDLQKSKGSKSNLSRTGSAQEDPTMPLKNIIPSNMHFGTLLTDVDRTSDVSSLNDLTGQKNNLMQMDNTSQKIDNVQTTETSVIENDGNAYPSQLNFPLFVPENITSQLNTNSNTMPTSETIPSMYTTVPTTYNVDQESNEPQAPPQSDVDNAVLFNSSNFVSNSDSEANLDQKIAQFENKLRDNISNITDEGAASPEEDRKEPEAAEKEEKEPEASSMFDPKNIPLIRSLNARVRGTPNEENPNTTKTDQNANDKSRLAKLFNGSIPIVLDSLKQHYFIDRDGGMFRHILNFMRNSRLLIPDDFTDLDLLLEEARYFDIAPMIRQLEQLKKDRIKNGAVVSSSCMKSLSGGQMGRSRSTEHSRQLGQELFECVALHVSPDLGERIMLSGNRSLLDEVFPETNQAVMDARSGVAWNQQDAHHVIRFPLNGYCKLNSMQVVTRLLNAGFHIAASNGGGVEGQQFSEYLFIRKILPG</sequence>
<evidence type="ECO:0000259" key="2">
    <source>
        <dbReference type="Pfam" id="PF02214"/>
    </source>
</evidence>
<dbReference type="EMBL" id="OV121132">
    <property type="protein sequence ID" value="CAH0545828.1"/>
    <property type="molecule type" value="Genomic_DNA"/>
</dbReference>
<organism evidence="4 5">
    <name type="scientific">Brassicogethes aeneus</name>
    <name type="common">Rape pollen beetle</name>
    <name type="synonym">Meligethes aeneus</name>
    <dbReference type="NCBI Taxonomy" id="1431903"/>
    <lineage>
        <taxon>Eukaryota</taxon>
        <taxon>Metazoa</taxon>
        <taxon>Ecdysozoa</taxon>
        <taxon>Arthropoda</taxon>
        <taxon>Hexapoda</taxon>
        <taxon>Insecta</taxon>
        <taxon>Pterygota</taxon>
        <taxon>Neoptera</taxon>
        <taxon>Endopterygota</taxon>
        <taxon>Coleoptera</taxon>
        <taxon>Polyphaga</taxon>
        <taxon>Cucujiformia</taxon>
        <taxon>Nitidulidae</taxon>
        <taxon>Meligethinae</taxon>
        <taxon>Brassicogethes</taxon>
    </lineage>
</organism>
<dbReference type="SUPFAM" id="SSF54695">
    <property type="entry name" value="POZ domain"/>
    <property type="match status" value="1"/>
</dbReference>
<gene>
    <name evidence="4" type="ORF">MELIAE_LOCUS128</name>
</gene>
<keyword evidence="5" id="KW-1185">Reference proteome</keyword>
<feature type="compositionally biased region" description="Polar residues" evidence="1">
    <location>
        <begin position="186"/>
        <end position="198"/>
    </location>
</feature>
<dbReference type="InterPro" id="IPR011333">
    <property type="entry name" value="SKP1/BTB/POZ_sf"/>
</dbReference>
<feature type="compositionally biased region" description="Basic and acidic residues" evidence="1">
    <location>
        <begin position="375"/>
        <end position="392"/>
    </location>
</feature>
<feature type="region of interest" description="Disordered" evidence="1">
    <location>
        <begin position="363"/>
        <end position="432"/>
    </location>
</feature>
<evidence type="ECO:0000313" key="4">
    <source>
        <dbReference type="EMBL" id="CAH0545828.1"/>
    </source>
</evidence>
<proteinExistence type="predicted"/>
<reference evidence="4" key="1">
    <citation type="submission" date="2021-12" db="EMBL/GenBank/DDBJ databases">
        <authorList>
            <person name="King R."/>
        </authorList>
    </citation>
    <scope>NUCLEOTIDE SEQUENCE</scope>
</reference>
<dbReference type="OrthoDB" id="2414723at2759"/>
<dbReference type="AlphaFoldDB" id="A0A9P0APW9"/>
<dbReference type="PANTHER" id="PTHR14499:SF67">
    <property type="entry name" value="BTB_POZ DOMAIN-CONTAINING PROTEIN TIWAZ"/>
    <property type="match status" value="1"/>
</dbReference>
<dbReference type="Pfam" id="PF02214">
    <property type="entry name" value="BTB_2"/>
    <property type="match status" value="1"/>
</dbReference>